<dbReference type="PANTHER" id="PTHR22939:SF125">
    <property type="entry name" value="PROTEASE DO-LIKE 14-RELATED"/>
    <property type="match status" value="1"/>
</dbReference>
<dbReference type="EMBL" id="LGRX02007038">
    <property type="protein sequence ID" value="KAK3275766.1"/>
    <property type="molecule type" value="Genomic_DNA"/>
</dbReference>
<keyword evidence="3" id="KW-0378">Hydrolase</keyword>
<dbReference type="Pfam" id="PF17820">
    <property type="entry name" value="PDZ_6"/>
    <property type="match status" value="1"/>
</dbReference>
<dbReference type="SUPFAM" id="SSF50156">
    <property type="entry name" value="PDZ domain-like"/>
    <property type="match status" value="1"/>
</dbReference>
<dbReference type="PRINTS" id="PR00834">
    <property type="entry name" value="PROTEASES2C"/>
</dbReference>
<comment type="caution">
    <text evidence="5">The sequence shown here is derived from an EMBL/GenBank/DDBJ whole genome shotgun (WGS) entry which is preliminary data.</text>
</comment>
<sequence length="188" mass="19920">IVSCVERKGSELGLGGRSMDYIQTDAAVNQGNSGGPLVDLDGAVIGINNMKALAADGVSFAIPIDFVQAMAVVQQLAKHGRVMRAYIGMKMLELTPGILAQIREQDPSFPDVKKGVLIPQVHPGSPAEKGGLRAGDVIVEFGGIPISSVRQILERIGFQSGERFKVKVIREGGRVADLWVTSEEASAP</sequence>
<dbReference type="InterPro" id="IPR001478">
    <property type="entry name" value="PDZ"/>
</dbReference>
<dbReference type="InterPro" id="IPR001940">
    <property type="entry name" value="Peptidase_S1C"/>
</dbReference>
<comment type="similarity">
    <text evidence="1">Belongs to the peptidase S1C family.</text>
</comment>
<evidence type="ECO:0000313" key="5">
    <source>
        <dbReference type="EMBL" id="KAK3275766.1"/>
    </source>
</evidence>
<gene>
    <name evidence="5" type="ORF">CYMTET_16125</name>
</gene>
<evidence type="ECO:0000259" key="4">
    <source>
        <dbReference type="PROSITE" id="PS50106"/>
    </source>
</evidence>
<dbReference type="GO" id="GO:0004252">
    <property type="term" value="F:serine-type endopeptidase activity"/>
    <property type="evidence" value="ECO:0007669"/>
    <property type="project" value="InterPro"/>
</dbReference>
<evidence type="ECO:0000313" key="6">
    <source>
        <dbReference type="Proteomes" id="UP001190700"/>
    </source>
</evidence>
<organism evidence="5 6">
    <name type="scientific">Cymbomonas tetramitiformis</name>
    <dbReference type="NCBI Taxonomy" id="36881"/>
    <lineage>
        <taxon>Eukaryota</taxon>
        <taxon>Viridiplantae</taxon>
        <taxon>Chlorophyta</taxon>
        <taxon>Pyramimonadophyceae</taxon>
        <taxon>Pyramimonadales</taxon>
        <taxon>Pyramimonadaceae</taxon>
        <taxon>Cymbomonas</taxon>
    </lineage>
</organism>
<dbReference type="InterPro" id="IPR009003">
    <property type="entry name" value="Peptidase_S1_PA"/>
</dbReference>
<dbReference type="AlphaFoldDB" id="A0AAE0GE59"/>
<proteinExistence type="inferred from homology"/>
<keyword evidence="2" id="KW-0645">Protease</keyword>
<dbReference type="Gene3D" id="2.30.42.10">
    <property type="match status" value="1"/>
</dbReference>
<dbReference type="SUPFAM" id="SSF50494">
    <property type="entry name" value="Trypsin-like serine proteases"/>
    <property type="match status" value="1"/>
</dbReference>
<dbReference type="InterPro" id="IPR041489">
    <property type="entry name" value="PDZ_6"/>
</dbReference>
<accession>A0AAE0GE59</accession>
<dbReference type="InterPro" id="IPR036034">
    <property type="entry name" value="PDZ_sf"/>
</dbReference>
<keyword evidence="6" id="KW-1185">Reference proteome</keyword>
<dbReference type="GO" id="GO:0006508">
    <property type="term" value="P:proteolysis"/>
    <property type="evidence" value="ECO:0007669"/>
    <property type="project" value="UniProtKB-KW"/>
</dbReference>
<reference evidence="5 6" key="1">
    <citation type="journal article" date="2015" name="Genome Biol. Evol.">
        <title>Comparative Genomics of a Bacterivorous Green Alga Reveals Evolutionary Causalities and Consequences of Phago-Mixotrophic Mode of Nutrition.</title>
        <authorList>
            <person name="Burns J.A."/>
            <person name="Paasch A."/>
            <person name="Narechania A."/>
            <person name="Kim E."/>
        </authorList>
    </citation>
    <scope>NUCLEOTIDE SEQUENCE [LARGE SCALE GENOMIC DNA]</scope>
    <source>
        <strain evidence="5 6">PLY_AMNH</strain>
    </source>
</reference>
<protein>
    <recommendedName>
        <fullName evidence="4">PDZ domain-containing protein</fullName>
    </recommendedName>
</protein>
<dbReference type="PANTHER" id="PTHR22939">
    <property type="entry name" value="SERINE PROTEASE FAMILY S1C HTRA-RELATED"/>
    <property type="match status" value="1"/>
</dbReference>
<name>A0AAE0GE59_9CHLO</name>
<evidence type="ECO:0000256" key="3">
    <source>
        <dbReference type="ARBA" id="ARBA00022801"/>
    </source>
</evidence>
<feature type="non-terminal residue" evidence="5">
    <location>
        <position position="1"/>
    </location>
</feature>
<dbReference type="Proteomes" id="UP001190700">
    <property type="component" value="Unassembled WGS sequence"/>
</dbReference>
<dbReference type="SMART" id="SM00228">
    <property type="entry name" value="PDZ"/>
    <property type="match status" value="1"/>
</dbReference>
<dbReference type="PROSITE" id="PS50106">
    <property type="entry name" value="PDZ"/>
    <property type="match status" value="1"/>
</dbReference>
<dbReference type="InterPro" id="IPR001254">
    <property type="entry name" value="Trypsin_dom"/>
</dbReference>
<dbReference type="Gene3D" id="2.40.10.120">
    <property type="match status" value="1"/>
</dbReference>
<dbReference type="Pfam" id="PF00089">
    <property type="entry name" value="Trypsin"/>
    <property type="match status" value="1"/>
</dbReference>
<evidence type="ECO:0000256" key="1">
    <source>
        <dbReference type="ARBA" id="ARBA00010541"/>
    </source>
</evidence>
<evidence type="ECO:0000256" key="2">
    <source>
        <dbReference type="ARBA" id="ARBA00022670"/>
    </source>
</evidence>
<feature type="domain" description="PDZ" evidence="4">
    <location>
        <begin position="115"/>
        <end position="149"/>
    </location>
</feature>